<dbReference type="EMBL" id="JAPDOD010000005">
    <property type="protein sequence ID" value="MDA0160462.1"/>
    <property type="molecule type" value="Genomic_DNA"/>
</dbReference>
<reference evidence="1" key="1">
    <citation type="submission" date="2022-10" db="EMBL/GenBank/DDBJ databases">
        <title>The WGS of Solirubrobacter ginsenosidimutans DSM 21036.</title>
        <authorList>
            <person name="Jiang Z."/>
        </authorList>
    </citation>
    <scope>NUCLEOTIDE SEQUENCE</scope>
    <source>
        <strain evidence="1">DSM 21036</strain>
    </source>
</reference>
<dbReference type="Proteomes" id="UP001149140">
    <property type="component" value="Unassembled WGS sequence"/>
</dbReference>
<comment type="caution">
    <text evidence="1">The sequence shown here is derived from an EMBL/GenBank/DDBJ whole genome shotgun (WGS) entry which is preliminary data.</text>
</comment>
<dbReference type="RefSeq" id="WP_270039312.1">
    <property type="nucleotide sequence ID" value="NZ_JAPDOD010000005.1"/>
</dbReference>
<protein>
    <submittedName>
        <fullName evidence="1">Uncharacterized protein</fullName>
    </submittedName>
</protein>
<organism evidence="1 2">
    <name type="scientific">Solirubrobacter ginsenosidimutans</name>
    <dbReference type="NCBI Taxonomy" id="490573"/>
    <lineage>
        <taxon>Bacteria</taxon>
        <taxon>Bacillati</taxon>
        <taxon>Actinomycetota</taxon>
        <taxon>Thermoleophilia</taxon>
        <taxon>Solirubrobacterales</taxon>
        <taxon>Solirubrobacteraceae</taxon>
        <taxon>Solirubrobacter</taxon>
    </lineage>
</organism>
<name>A0A9X3MRG9_9ACTN</name>
<dbReference type="AlphaFoldDB" id="A0A9X3MRG9"/>
<accession>A0A9X3MRG9</accession>
<gene>
    <name evidence="1" type="ORF">OM076_09305</name>
</gene>
<sequence>MALFASQREAQRHADAAAYVFEVFALPVYEDCSELPRWLRHPWRSQARWRERITDEVTLTADALTAGEIEVVEAGTVAAVVDFDPPEPQEVRLLFTHVSVAAPYLREAADWNVTLRAETTPVYGSYDDCPPEQRFTAPGLMPFQGVHPR</sequence>
<keyword evidence="2" id="KW-1185">Reference proteome</keyword>
<evidence type="ECO:0000313" key="1">
    <source>
        <dbReference type="EMBL" id="MDA0160462.1"/>
    </source>
</evidence>
<evidence type="ECO:0000313" key="2">
    <source>
        <dbReference type="Proteomes" id="UP001149140"/>
    </source>
</evidence>
<proteinExistence type="predicted"/>